<protein>
    <submittedName>
        <fullName evidence="1">Uncharacterized protein</fullName>
    </submittedName>
</protein>
<proteinExistence type="predicted"/>
<organism evidence="1">
    <name type="scientific">Dichomitus squalens</name>
    <dbReference type="NCBI Taxonomy" id="114155"/>
    <lineage>
        <taxon>Eukaryota</taxon>
        <taxon>Fungi</taxon>
        <taxon>Dikarya</taxon>
        <taxon>Basidiomycota</taxon>
        <taxon>Agaricomycotina</taxon>
        <taxon>Agaricomycetes</taxon>
        <taxon>Polyporales</taxon>
        <taxon>Polyporaceae</taxon>
        <taxon>Dichomitus</taxon>
    </lineage>
</organism>
<dbReference type="EMBL" id="ML143400">
    <property type="protein sequence ID" value="TBU31273.1"/>
    <property type="molecule type" value="Genomic_DNA"/>
</dbReference>
<dbReference type="AlphaFoldDB" id="A0A4V2K138"/>
<name>A0A4V2K138_9APHY</name>
<evidence type="ECO:0000313" key="1">
    <source>
        <dbReference type="EMBL" id="TBU31273.1"/>
    </source>
</evidence>
<gene>
    <name evidence="1" type="ORF">BD311DRAFT_133811</name>
</gene>
<sequence length="62" mass="6661">MSGGRQVMRRMYVRDGGLYTLSGAQAGMPLGGGLLTKLARSFPFSLRVGRHRDLASSFETAA</sequence>
<dbReference type="Proteomes" id="UP000292957">
    <property type="component" value="Unassembled WGS sequence"/>
</dbReference>
<reference evidence="1" key="1">
    <citation type="submission" date="2019-01" db="EMBL/GenBank/DDBJ databases">
        <title>Draft genome sequences of three monokaryotic isolates of the white-rot basidiomycete fungus Dichomitus squalens.</title>
        <authorList>
            <consortium name="DOE Joint Genome Institute"/>
            <person name="Lopez S.C."/>
            <person name="Andreopoulos B."/>
            <person name="Pangilinan J."/>
            <person name="Lipzen A."/>
            <person name="Riley R."/>
            <person name="Ahrendt S."/>
            <person name="Ng V."/>
            <person name="Barry K."/>
            <person name="Daum C."/>
            <person name="Grigoriev I.V."/>
            <person name="Hilden K.S."/>
            <person name="Makela M.R."/>
            <person name="de Vries R.P."/>
        </authorList>
    </citation>
    <scope>NUCLEOTIDE SEQUENCE [LARGE SCALE GENOMIC DNA]</scope>
    <source>
        <strain evidence="1">OM18370.1</strain>
    </source>
</reference>
<accession>A0A4V2K138</accession>